<evidence type="ECO:0000313" key="2">
    <source>
        <dbReference type="Proteomes" id="UP000789920"/>
    </source>
</evidence>
<reference evidence="1" key="1">
    <citation type="submission" date="2021-06" db="EMBL/GenBank/DDBJ databases">
        <authorList>
            <person name="Kallberg Y."/>
            <person name="Tangrot J."/>
            <person name="Rosling A."/>
        </authorList>
    </citation>
    <scope>NUCLEOTIDE SEQUENCE</scope>
    <source>
        <strain evidence="1">MA461A</strain>
    </source>
</reference>
<sequence>MEEFIVHENQSELILETSNISADSNFIRQEPFLYKLHENDRDYKYVSELFLTSWKHLDKLVPTIVSLWKIFCPKDLISRHNLYRKDDGELCFEMSCSLCCILKEGYKLEHAKFGLFGKGIYFSSISSKCDNFSINFLKKCDGINYKMMLLNSVALGRIYKPIKNDFTFTSPPPGYDSVCGDPNTVKNLKDLKFDEIIVYKEEASIPHFLIVYQS</sequence>
<keyword evidence="2" id="KW-1185">Reference proteome</keyword>
<accession>A0ACA9MJ15</accession>
<evidence type="ECO:0000313" key="1">
    <source>
        <dbReference type="EMBL" id="CAG8592828.1"/>
    </source>
</evidence>
<dbReference type="Proteomes" id="UP000789920">
    <property type="component" value="Unassembled WGS sequence"/>
</dbReference>
<proteinExistence type="predicted"/>
<dbReference type="EMBL" id="CAJVQC010008460">
    <property type="protein sequence ID" value="CAG8592828.1"/>
    <property type="molecule type" value="Genomic_DNA"/>
</dbReference>
<protein>
    <submittedName>
        <fullName evidence="1">16913_t:CDS:1</fullName>
    </submittedName>
</protein>
<comment type="caution">
    <text evidence="1">The sequence shown here is derived from an EMBL/GenBank/DDBJ whole genome shotgun (WGS) entry which is preliminary data.</text>
</comment>
<name>A0ACA9MJ15_9GLOM</name>
<organism evidence="1 2">
    <name type="scientific">Racocetra persica</name>
    <dbReference type="NCBI Taxonomy" id="160502"/>
    <lineage>
        <taxon>Eukaryota</taxon>
        <taxon>Fungi</taxon>
        <taxon>Fungi incertae sedis</taxon>
        <taxon>Mucoromycota</taxon>
        <taxon>Glomeromycotina</taxon>
        <taxon>Glomeromycetes</taxon>
        <taxon>Diversisporales</taxon>
        <taxon>Gigasporaceae</taxon>
        <taxon>Racocetra</taxon>
    </lineage>
</organism>
<gene>
    <name evidence="1" type="ORF">RPERSI_LOCUS5609</name>
</gene>